<name>A0A401U4M5_9BACT</name>
<gene>
    <name evidence="2" type="ORF">SanaruYs_00970</name>
</gene>
<dbReference type="AlphaFoldDB" id="A0A401U4M5"/>
<feature type="transmembrane region" description="Helical" evidence="1">
    <location>
        <begin position="135"/>
        <end position="158"/>
    </location>
</feature>
<organism evidence="2 3">
    <name type="scientific">Chryseotalea sanaruensis</name>
    <dbReference type="NCBI Taxonomy" id="2482724"/>
    <lineage>
        <taxon>Bacteria</taxon>
        <taxon>Pseudomonadati</taxon>
        <taxon>Bacteroidota</taxon>
        <taxon>Cytophagia</taxon>
        <taxon>Cytophagales</taxon>
        <taxon>Chryseotaleaceae</taxon>
        <taxon>Chryseotalea</taxon>
    </lineage>
</organism>
<evidence type="ECO:0000313" key="2">
    <source>
        <dbReference type="EMBL" id="GCC49883.1"/>
    </source>
</evidence>
<feature type="transmembrane region" description="Helical" evidence="1">
    <location>
        <begin position="45"/>
        <end position="66"/>
    </location>
</feature>
<feature type="transmembrane region" description="Helical" evidence="1">
    <location>
        <begin position="106"/>
        <end position="123"/>
    </location>
</feature>
<dbReference type="Proteomes" id="UP000288227">
    <property type="component" value="Unassembled WGS sequence"/>
</dbReference>
<comment type="caution">
    <text evidence="2">The sequence shown here is derived from an EMBL/GenBank/DDBJ whole genome shotgun (WGS) entry which is preliminary data.</text>
</comment>
<keyword evidence="3" id="KW-1185">Reference proteome</keyword>
<evidence type="ECO:0000313" key="3">
    <source>
        <dbReference type="Proteomes" id="UP000288227"/>
    </source>
</evidence>
<feature type="transmembrane region" description="Helical" evidence="1">
    <location>
        <begin position="164"/>
        <end position="184"/>
    </location>
</feature>
<reference evidence="2 3" key="1">
    <citation type="submission" date="2018-11" db="EMBL/GenBank/DDBJ databases">
        <title>Chryseotalea sanarue gen. nov., sp., nov., a member of the family Cytophagaceae, isolated from a brackish lake in Hamamatsu Japan.</title>
        <authorList>
            <person name="Maejima Y."/>
            <person name="Iino T."/>
            <person name="Muraguchi Y."/>
            <person name="Fukuda K."/>
            <person name="Ohkuma M."/>
            <person name="Moriuchi R."/>
            <person name="Dohra H."/>
            <person name="Kimbara K."/>
            <person name="Shintani M."/>
        </authorList>
    </citation>
    <scope>NUCLEOTIDE SEQUENCE [LARGE SCALE GENOMIC DNA]</scope>
    <source>
        <strain evidence="2 3">Ys</strain>
    </source>
</reference>
<accession>A0A401U4M5</accession>
<keyword evidence="1" id="KW-1133">Transmembrane helix</keyword>
<dbReference type="Pfam" id="PF12412">
    <property type="entry name" value="DUF3667"/>
    <property type="match status" value="1"/>
</dbReference>
<protein>
    <submittedName>
        <fullName evidence="2">DUF3667 domain-containing protein</fullName>
    </submittedName>
</protein>
<dbReference type="EMBL" id="BHXQ01000001">
    <property type="protein sequence ID" value="GCC49883.1"/>
    <property type="molecule type" value="Genomic_DNA"/>
</dbReference>
<feature type="transmembrane region" description="Helical" evidence="1">
    <location>
        <begin position="196"/>
        <end position="216"/>
    </location>
</feature>
<proteinExistence type="predicted"/>
<sequence>MVNMWSDFAARIYGFDGMLPRTLSDLTIRPGQVAHDYIIGNRVKYYGPLGYFFLTLTVYLLLASLLEVDLVNFMMQTNPSNVEEQGGGVQEVVREITRWTIDNMRSISFFITLFTVFFTWLLFKKSRYNFVETGALVFFTTGHFMWVSIVLIVVYKMSGLVLDSFYLLLASMAFMIYAFVNFYSHLSKWKIIVRGIFVHILSYTVLAFVIIGATIYRISTDKALYEKIRPSNNKPKVEQSPAVK</sequence>
<evidence type="ECO:0000256" key="1">
    <source>
        <dbReference type="SAM" id="Phobius"/>
    </source>
</evidence>
<keyword evidence="1" id="KW-0812">Transmembrane</keyword>
<keyword evidence="1" id="KW-0472">Membrane</keyword>
<dbReference type="InterPro" id="IPR022134">
    <property type="entry name" value="DUF3667"/>
</dbReference>